<dbReference type="Gene3D" id="3.80.10.10">
    <property type="entry name" value="Ribonuclease Inhibitor"/>
    <property type="match status" value="1"/>
</dbReference>
<reference evidence="1 2" key="1">
    <citation type="submission" date="2018-09" db="EMBL/GenBank/DDBJ databases">
        <title>Micromonospora sp. nov. MS1-9, isolated from a root of Musa sp.</title>
        <authorList>
            <person name="Kuncharoen N."/>
            <person name="Kudo T."/>
            <person name="Ohkuma M."/>
            <person name="Yuki M."/>
            <person name="Tanasupawat S."/>
        </authorList>
    </citation>
    <scope>NUCLEOTIDE SEQUENCE [LARGE SCALE GENOMIC DNA]</scope>
    <source>
        <strain evidence="1 2">NGC1-4</strain>
    </source>
</reference>
<dbReference type="EMBL" id="RAZS01000002">
    <property type="protein sequence ID" value="RKN22120.1"/>
    <property type="molecule type" value="Genomic_DNA"/>
</dbReference>
<evidence type="ECO:0000313" key="2">
    <source>
        <dbReference type="Proteomes" id="UP000271548"/>
    </source>
</evidence>
<organism evidence="1 2">
    <name type="scientific">Micromonospora musae</name>
    <dbReference type="NCBI Taxonomy" id="1894970"/>
    <lineage>
        <taxon>Bacteria</taxon>
        <taxon>Bacillati</taxon>
        <taxon>Actinomycetota</taxon>
        <taxon>Actinomycetes</taxon>
        <taxon>Micromonosporales</taxon>
        <taxon>Micromonosporaceae</taxon>
        <taxon>Micromonospora</taxon>
    </lineage>
</organism>
<proteinExistence type="predicted"/>
<sequence length="322" mass="36129">MSGVVEVRSPVDFGQLRARLGAADVVQFSQPLTEAEYRSLAALLAEHPTVPLRAYGSDDELATLRFLRWFPHVRRFSVAELRHLTDLAPLDQLSADVDYLDIGETRKPVHLGPVAEFRRLRRLRIVGHRRGLSELLSANPGLRELSLWRLPVDRVLPVIALPCLQALALTLGSLTNSEWLTQIPTLRYLALRGVREVSDLTPVTRLPALQWLWLETLTVERLPHFGSDTKLARVDCIGMRHLRHPEALQGLAAAPQLRELLVAAPHLPVDAVVSLVDHPTLERATIVLGSQQRDRDAEDLLRLPPPRPDTQFATIHELTRVL</sequence>
<protein>
    <recommendedName>
        <fullName evidence="3">Leucine-rich repeat domain-containing protein</fullName>
    </recommendedName>
</protein>
<evidence type="ECO:0008006" key="3">
    <source>
        <dbReference type="Google" id="ProtNLM"/>
    </source>
</evidence>
<dbReference type="RefSeq" id="WP_120674196.1">
    <property type="nucleotide sequence ID" value="NZ_RAZS01000002.1"/>
</dbReference>
<dbReference type="SUPFAM" id="SSF52058">
    <property type="entry name" value="L domain-like"/>
    <property type="match status" value="1"/>
</dbReference>
<evidence type="ECO:0000313" key="1">
    <source>
        <dbReference type="EMBL" id="RKN22120.1"/>
    </source>
</evidence>
<dbReference type="Proteomes" id="UP000271548">
    <property type="component" value="Unassembled WGS sequence"/>
</dbReference>
<keyword evidence="2" id="KW-1185">Reference proteome</keyword>
<accession>A0ABX9RET0</accession>
<dbReference type="InterPro" id="IPR032675">
    <property type="entry name" value="LRR_dom_sf"/>
</dbReference>
<gene>
    <name evidence="1" type="ORF">D7147_05215</name>
</gene>
<comment type="caution">
    <text evidence="1">The sequence shown here is derived from an EMBL/GenBank/DDBJ whole genome shotgun (WGS) entry which is preliminary data.</text>
</comment>
<name>A0ABX9RET0_9ACTN</name>